<evidence type="ECO:0000256" key="1">
    <source>
        <dbReference type="ARBA" id="ARBA00007626"/>
    </source>
</evidence>
<gene>
    <name evidence="4" type="ORF">LWI28_003318</name>
</gene>
<evidence type="ECO:0008006" key="6">
    <source>
        <dbReference type="Google" id="ProtNLM"/>
    </source>
</evidence>
<sequence length="93" mass="10423">MEKKGERYDTVTYTTTLSDGYRKKGKMTEAHKLRGVMEATGNKPNVYTYASLIHGELLSGNSAEALELFNEMKQKGIIPNVVTYRTTIFGLSK</sequence>
<protein>
    <recommendedName>
        <fullName evidence="6">Pentatricopeptide repeat-containing protein</fullName>
    </recommendedName>
</protein>
<dbReference type="AlphaFoldDB" id="A0AAD5NL65"/>
<accession>A0AAD5NL65</accession>
<organism evidence="4 5">
    <name type="scientific">Acer negundo</name>
    <name type="common">Box elder</name>
    <dbReference type="NCBI Taxonomy" id="4023"/>
    <lineage>
        <taxon>Eukaryota</taxon>
        <taxon>Viridiplantae</taxon>
        <taxon>Streptophyta</taxon>
        <taxon>Embryophyta</taxon>
        <taxon>Tracheophyta</taxon>
        <taxon>Spermatophyta</taxon>
        <taxon>Magnoliopsida</taxon>
        <taxon>eudicotyledons</taxon>
        <taxon>Gunneridae</taxon>
        <taxon>Pentapetalae</taxon>
        <taxon>rosids</taxon>
        <taxon>malvids</taxon>
        <taxon>Sapindales</taxon>
        <taxon>Sapindaceae</taxon>
        <taxon>Hippocastanoideae</taxon>
        <taxon>Acereae</taxon>
        <taxon>Acer</taxon>
    </lineage>
</organism>
<evidence type="ECO:0000256" key="2">
    <source>
        <dbReference type="ARBA" id="ARBA00022737"/>
    </source>
</evidence>
<dbReference type="PANTHER" id="PTHR47941">
    <property type="entry name" value="PENTATRICOPEPTIDE REPEAT-CONTAINING PROTEIN 3, MITOCHONDRIAL"/>
    <property type="match status" value="1"/>
</dbReference>
<comment type="caution">
    <text evidence="4">The sequence shown here is derived from an EMBL/GenBank/DDBJ whole genome shotgun (WGS) entry which is preliminary data.</text>
</comment>
<keyword evidence="5" id="KW-1185">Reference proteome</keyword>
<dbReference type="Pfam" id="PF13812">
    <property type="entry name" value="PPR_3"/>
    <property type="match status" value="1"/>
</dbReference>
<evidence type="ECO:0000313" key="4">
    <source>
        <dbReference type="EMBL" id="KAI9164854.1"/>
    </source>
</evidence>
<comment type="similarity">
    <text evidence="1">Belongs to the PPR family. P subfamily.</text>
</comment>
<dbReference type="InterPro" id="IPR011990">
    <property type="entry name" value="TPR-like_helical_dom_sf"/>
</dbReference>
<proteinExistence type="inferred from homology"/>
<dbReference type="InterPro" id="IPR002885">
    <property type="entry name" value="PPR_rpt"/>
</dbReference>
<keyword evidence="2" id="KW-0677">Repeat</keyword>
<feature type="repeat" description="PPR" evidence="3">
    <location>
        <begin position="45"/>
        <end position="79"/>
    </location>
</feature>
<reference evidence="4" key="2">
    <citation type="submission" date="2023-02" db="EMBL/GenBank/DDBJ databases">
        <authorList>
            <person name="Swenson N.G."/>
            <person name="Wegrzyn J.L."/>
            <person name="Mcevoy S.L."/>
        </authorList>
    </citation>
    <scope>NUCLEOTIDE SEQUENCE</scope>
    <source>
        <strain evidence="4">91603</strain>
        <tissue evidence="4">Leaf</tissue>
    </source>
</reference>
<name>A0AAD5NL65_ACENE</name>
<dbReference type="Gene3D" id="1.25.40.10">
    <property type="entry name" value="Tetratricopeptide repeat domain"/>
    <property type="match status" value="1"/>
</dbReference>
<evidence type="ECO:0000256" key="3">
    <source>
        <dbReference type="PROSITE-ProRule" id="PRU00708"/>
    </source>
</evidence>
<dbReference type="Proteomes" id="UP001064489">
    <property type="component" value="Chromosome 10"/>
</dbReference>
<dbReference type="EMBL" id="JAJSOW010000105">
    <property type="protein sequence ID" value="KAI9164854.1"/>
    <property type="molecule type" value="Genomic_DNA"/>
</dbReference>
<dbReference type="NCBIfam" id="TIGR00756">
    <property type="entry name" value="PPR"/>
    <property type="match status" value="1"/>
</dbReference>
<reference evidence="4" key="1">
    <citation type="journal article" date="2022" name="Plant J.">
        <title>Strategies of tolerance reflected in two North American maple genomes.</title>
        <authorList>
            <person name="McEvoy S.L."/>
            <person name="Sezen U.U."/>
            <person name="Trouern-Trend A."/>
            <person name="McMahon S.M."/>
            <person name="Schaberg P.G."/>
            <person name="Yang J."/>
            <person name="Wegrzyn J.L."/>
            <person name="Swenson N.G."/>
        </authorList>
    </citation>
    <scope>NUCLEOTIDE SEQUENCE</scope>
    <source>
        <strain evidence="4">91603</strain>
    </source>
</reference>
<dbReference type="PROSITE" id="PS51375">
    <property type="entry name" value="PPR"/>
    <property type="match status" value="1"/>
</dbReference>
<evidence type="ECO:0000313" key="5">
    <source>
        <dbReference type="Proteomes" id="UP001064489"/>
    </source>
</evidence>